<feature type="compositionally biased region" description="Basic and acidic residues" evidence="1">
    <location>
        <begin position="11"/>
        <end position="21"/>
    </location>
</feature>
<feature type="compositionally biased region" description="Low complexity" evidence="1">
    <location>
        <begin position="22"/>
        <end position="38"/>
    </location>
</feature>
<evidence type="ECO:0000256" key="1">
    <source>
        <dbReference type="SAM" id="MobiDB-lite"/>
    </source>
</evidence>
<evidence type="ECO:0000313" key="2">
    <source>
        <dbReference type="EMBL" id="KAK9737706.1"/>
    </source>
</evidence>
<protein>
    <submittedName>
        <fullName evidence="2">Uncharacterized protein</fullName>
    </submittedName>
</protein>
<dbReference type="EMBL" id="JASPKY010000096">
    <property type="protein sequence ID" value="KAK9737706.1"/>
    <property type="molecule type" value="Genomic_DNA"/>
</dbReference>
<dbReference type="AlphaFoldDB" id="A0AAW1LV37"/>
<comment type="caution">
    <text evidence="2">The sequence shown here is derived from an EMBL/GenBank/DDBJ whole genome shotgun (WGS) entry which is preliminary data.</text>
</comment>
<evidence type="ECO:0000313" key="3">
    <source>
        <dbReference type="Proteomes" id="UP001458880"/>
    </source>
</evidence>
<accession>A0AAW1LV37</accession>
<organism evidence="2 3">
    <name type="scientific">Popillia japonica</name>
    <name type="common">Japanese beetle</name>
    <dbReference type="NCBI Taxonomy" id="7064"/>
    <lineage>
        <taxon>Eukaryota</taxon>
        <taxon>Metazoa</taxon>
        <taxon>Ecdysozoa</taxon>
        <taxon>Arthropoda</taxon>
        <taxon>Hexapoda</taxon>
        <taxon>Insecta</taxon>
        <taxon>Pterygota</taxon>
        <taxon>Neoptera</taxon>
        <taxon>Endopterygota</taxon>
        <taxon>Coleoptera</taxon>
        <taxon>Polyphaga</taxon>
        <taxon>Scarabaeiformia</taxon>
        <taxon>Scarabaeidae</taxon>
        <taxon>Rutelinae</taxon>
        <taxon>Popillia</taxon>
    </lineage>
</organism>
<keyword evidence="3" id="KW-1185">Reference proteome</keyword>
<dbReference type="Proteomes" id="UP001458880">
    <property type="component" value="Unassembled WGS sequence"/>
</dbReference>
<proteinExistence type="predicted"/>
<reference evidence="2 3" key="1">
    <citation type="journal article" date="2024" name="BMC Genomics">
        <title>De novo assembly and annotation of Popillia japonica's genome with initial clues to its potential as an invasive pest.</title>
        <authorList>
            <person name="Cucini C."/>
            <person name="Boschi S."/>
            <person name="Funari R."/>
            <person name="Cardaioli E."/>
            <person name="Iannotti N."/>
            <person name="Marturano G."/>
            <person name="Paoli F."/>
            <person name="Bruttini M."/>
            <person name="Carapelli A."/>
            <person name="Frati F."/>
            <person name="Nardi F."/>
        </authorList>
    </citation>
    <scope>NUCLEOTIDE SEQUENCE [LARGE SCALE GENOMIC DNA]</scope>
    <source>
        <strain evidence="2">DMR45628</strain>
    </source>
</reference>
<feature type="region of interest" description="Disordered" evidence="1">
    <location>
        <begin position="1"/>
        <end position="40"/>
    </location>
</feature>
<name>A0AAW1LV37_POPJA</name>
<gene>
    <name evidence="2" type="ORF">QE152_g10462</name>
</gene>
<sequence>MHNPGTLLNRDMSKQGNDRQRNAANLYNYNPYTTTTSAPGMKIMSKQGNDRQRNAANLYNYNPYTTTTSAPGMKIEIGNMQE</sequence>